<sequence length="682" mass="77281">MSRSYICVKVMFRLYACVKETVNGSSLKKIFSPASFFSRSSSQRSFRKTSSFHRSYSDSRGSFREDVAGSSSAKSSSRKPPPAKEYSSTSSSSAKPASTKPPSSEKYSSSGSSSGPSYSTKPPSEKSSSKISNFRNPFFELAPQVKTAASYKSIQHLATLIIQLNSEIKSASYFRGNFNRDLVGRCLSYAHGLLRKDRVHYMDAVWPLGVLHGLNDYAAAHGHDIEDVLDYQVYLFLFFTTDLQENIMNEVKKFALSPSKERKETADPGDLISLGIADYTSFSDDHFVCPLELVERCARARLFSHHHMLKQEEHSIPESTTIEKIIEEYLTGSVSKEKTPAMMSELIKLVGDQEITSWEKFFATEVCVHLSTHNPEIRTNLERLIIQNSEFRVQFYMIYAQKDIEDYFSPCDTAVRVRDTLYKFGDPIQGLSKGDVQSVINVMKSKRHGINDLMRIHRILMAKSFFSPIILSVMFEETQTHNGIPPQVAEIWERLYTGIETNGTTLADFEYYLLRAGHIPGLVSGGRRVLFARKMLGRQKHQATHLSTIAIGLMSLPWKVNENTLGMAMQLQRVIDDYFEMRPYVDVMLFEAYIHLISYHEACAHIMLMNLNFKPGFREIIKRCAELVLQNTKGASGVAPIVFSKFAQNVKSTIEHLENAEREIHPDSLREWAVSFHKAIAH</sequence>
<name>F4RHZ6_MELLP</name>
<keyword evidence="3" id="KW-1185">Reference proteome</keyword>
<protein>
    <submittedName>
        <fullName evidence="2">Uncharacterized protein</fullName>
    </submittedName>
</protein>
<reference evidence="3" key="1">
    <citation type="journal article" date="2011" name="Proc. Natl. Acad. Sci. U.S.A.">
        <title>Obligate biotrophy features unraveled by the genomic analysis of rust fungi.</title>
        <authorList>
            <person name="Duplessis S."/>
            <person name="Cuomo C.A."/>
            <person name="Lin Y.-C."/>
            <person name="Aerts A."/>
            <person name="Tisserant E."/>
            <person name="Veneault-Fourrey C."/>
            <person name="Joly D.L."/>
            <person name="Hacquard S."/>
            <person name="Amselem J."/>
            <person name="Cantarel B.L."/>
            <person name="Chiu R."/>
            <person name="Coutinho P.M."/>
            <person name="Feau N."/>
            <person name="Field M."/>
            <person name="Frey P."/>
            <person name="Gelhaye E."/>
            <person name="Goldberg J."/>
            <person name="Grabherr M.G."/>
            <person name="Kodira C.D."/>
            <person name="Kohler A."/>
            <person name="Kuees U."/>
            <person name="Lindquist E.A."/>
            <person name="Lucas S.M."/>
            <person name="Mago R."/>
            <person name="Mauceli E."/>
            <person name="Morin E."/>
            <person name="Murat C."/>
            <person name="Pangilinan J.L."/>
            <person name="Park R."/>
            <person name="Pearson M."/>
            <person name="Quesneville H."/>
            <person name="Rouhier N."/>
            <person name="Sakthikumar S."/>
            <person name="Salamov A.A."/>
            <person name="Schmutz J."/>
            <person name="Selles B."/>
            <person name="Shapiro H."/>
            <person name="Tanguay P."/>
            <person name="Tuskan G.A."/>
            <person name="Henrissat B."/>
            <person name="Van de Peer Y."/>
            <person name="Rouze P."/>
            <person name="Ellis J.G."/>
            <person name="Dodds P.N."/>
            <person name="Schein J.E."/>
            <person name="Zhong S."/>
            <person name="Hamelin R.C."/>
            <person name="Grigoriev I.V."/>
            <person name="Szabo L.J."/>
            <person name="Martin F."/>
        </authorList>
    </citation>
    <scope>NUCLEOTIDE SEQUENCE [LARGE SCALE GENOMIC DNA]</scope>
    <source>
        <strain evidence="3">98AG31 / pathotype 3-4-7</strain>
    </source>
</reference>
<feature type="compositionally biased region" description="Basic and acidic residues" evidence="1">
    <location>
        <begin position="55"/>
        <end position="67"/>
    </location>
</feature>
<dbReference type="AlphaFoldDB" id="F4RHZ6"/>
<feature type="region of interest" description="Disordered" evidence="1">
    <location>
        <begin position="48"/>
        <end position="129"/>
    </location>
</feature>
<dbReference type="EMBL" id="GL883102">
    <property type="protein sequence ID" value="EGG08045.1"/>
    <property type="molecule type" value="Genomic_DNA"/>
</dbReference>
<dbReference type="OrthoDB" id="10395468at2759"/>
<feature type="compositionally biased region" description="Low complexity" evidence="1">
    <location>
        <begin position="87"/>
        <end position="122"/>
    </location>
</feature>
<dbReference type="InParanoid" id="F4RHZ6"/>
<accession>F4RHZ6</accession>
<dbReference type="RefSeq" id="XP_007408810.1">
    <property type="nucleotide sequence ID" value="XM_007408748.1"/>
</dbReference>
<evidence type="ECO:0000313" key="2">
    <source>
        <dbReference type="EMBL" id="EGG08045.1"/>
    </source>
</evidence>
<organism evidence="3">
    <name type="scientific">Melampsora larici-populina (strain 98AG31 / pathotype 3-4-7)</name>
    <name type="common">Poplar leaf rust fungus</name>
    <dbReference type="NCBI Taxonomy" id="747676"/>
    <lineage>
        <taxon>Eukaryota</taxon>
        <taxon>Fungi</taxon>
        <taxon>Dikarya</taxon>
        <taxon>Basidiomycota</taxon>
        <taxon>Pucciniomycotina</taxon>
        <taxon>Pucciniomycetes</taxon>
        <taxon>Pucciniales</taxon>
        <taxon>Melampsoraceae</taxon>
        <taxon>Melampsora</taxon>
    </lineage>
</organism>
<dbReference type="GeneID" id="18929863"/>
<dbReference type="VEuPathDB" id="FungiDB:MELLADRAFT_62203"/>
<dbReference type="KEGG" id="mlr:MELLADRAFT_62203"/>
<proteinExistence type="predicted"/>
<evidence type="ECO:0000313" key="3">
    <source>
        <dbReference type="Proteomes" id="UP000001072"/>
    </source>
</evidence>
<dbReference type="Proteomes" id="UP000001072">
    <property type="component" value="Unassembled WGS sequence"/>
</dbReference>
<dbReference type="HOGENOM" id="CLU_403361_0_0_1"/>
<gene>
    <name evidence="2" type="ORF">MELLADRAFT_62203</name>
</gene>
<evidence type="ECO:0000256" key="1">
    <source>
        <dbReference type="SAM" id="MobiDB-lite"/>
    </source>
</evidence>